<gene>
    <name evidence="1" type="ORF">UU93_C0003G0049</name>
</gene>
<accession>A0A0G1AFZ1</accession>
<proteinExistence type="predicted"/>
<organism evidence="1 2">
    <name type="scientific">Candidatus Amesbacteria bacterium GW2011_GWA2_42_12</name>
    <dbReference type="NCBI Taxonomy" id="1618356"/>
    <lineage>
        <taxon>Bacteria</taxon>
        <taxon>Candidatus Amesiibacteriota</taxon>
    </lineage>
</organism>
<reference evidence="1 2" key="1">
    <citation type="journal article" date="2015" name="Nature">
        <title>rRNA introns, odd ribosomes, and small enigmatic genomes across a large radiation of phyla.</title>
        <authorList>
            <person name="Brown C.T."/>
            <person name="Hug L.A."/>
            <person name="Thomas B.C."/>
            <person name="Sharon I."/>
            <person name="Castelle C.J."/>
            <person name="Singh A."/>
            <person name="Wilkins M.J."/>
            <person name="Williams K.H."/>
            <person name="Banfield J.F."/>
        </authorList>
    </citation>
    <scope>NUCLEOTIDE SEQUENCE [LARGE SCALE GENOMIC DNA]</scope>
</reference>
<evidence type="ECO:0000313" key="2">
    <source>
        <dbReference type="Proteomes" id="UP000034160"/>
    </source>
</evidence>
<name>A0A0G1AFZ1_9BACT</name>
<dbReference type="STRING" id="1618356.UU93_C0003G0049"/>
<dbReference type="AlphaFoldDB" id="A0A0G1AFZ1"/>
<sequence>MKIMDGDMTGLEDLDGRISHEAVIRFLNGNMFKKRLDQMVANSQDYEQGLKVVFLAGSGKCAIVDMDDVSPESVGGGHIEPEDMSLFEVHTHPIQRGNSLHTVPSDEDLKPSFRNEGPFAKAVVVMGSNFQAWVWETPKTISSVKIAVRWRQGLVRINDPSYSDLDDLFAQLGDGGLKIGRGELERDRLAGSLVDLIESTGIRFG</sequence>
<evidence type="ECO:0000313" key="1">
    <source>
        <dbReference type="EMBL" id="KKS33041.1"/>
    </source>
</evidence>
<comment type="caution">
    <text evidence="1">The sequence shown here is derived from an EMBL/GenBank/DDBJ whole genome shotgun (WGS) entry which is preliminary data.</text>
</comment>
<dbReference type="Proteomes" id="UP000034160">
    <property type="component" value="Unassembled WGS sequence"/>
</dbReference>
<dbReference type="EMBL" id="LCCN01000003">
    <property type="protein sequence ID" value="KKS33041.1"/>
    <property type="molecule type" value="Genomic_DNA"/>
</dbReference>
<protein>
    <submittedName>
        <fullName evidence="1">Uncharacterized protein</fullName>
    </submittedName>
</protein>